<dbReference type="RefSeq" id="XP_022504292.1">
    <property type="nucleotide sequence ID" value="XM_022639904.1"/>
</dbReference>
<dbReference type="SMART" id="SM00248">
    <property type="entry name" value="ANK"/>
    <property type="match status" value="7"/>
</dbReference>
<dbReference type="PROSITE" id="PS50297">
    <property type="entry name" value="ANK_REP_REGION"/>
    <property type="match status" value="5"/>
</dbReference>
<keyword evidence="7" id="KW-1185">Reference proteome</keyword>
<keyword evidence="1" id="KW-0677">Repeat</keyword>
<dbReference type="Pfam" id="PF12796">
    <property type="entry name" value="Ank_2"/>
    <property type="match status" value="2"/>
</dbReference>
<dbReference type="Pfam" id="PF24883">
    <property type="entry name" value="NPHP3_N"/>
    <property type="match status" value="1"/>
</dbReference>
<dbReference type="Pfam" id="PF00023">
    <property type="entry name" value="Ank"/>
    <property type="match status" value="1"/>
</dbReference>
<dbReference type="InterPro" id="IPR002110">
    <property type="entry name" value="Ankyrin_rpt"/>
</dbReference>
<dbReference type="Proteomes" id="UP000185904">
    <property type="component" value="Unassembled WGS sequence"/>
</dbReference>
<dbReference type="InterPro" id="IPR027417">
    <property type="entry name" value="P-loop_NTPase"/>
</dbReference>
<organism evidence="6 7">
    <name type="scientific">Fonsecaea nubica</name>
    <dbReference type="NCBI Taxonomy" id="856822"/>
    <lineage>
        <taxon>Eukaryota</taxon>
        <taxon>Fungi</taxon>
        <taxon>Dikarya</taxon>
        <taxon>Ascomycota</taxon>
        <taxon>Pezizomycotina</taxon>
        <taxon>Eurotiomycetes</taxon>
        <taxon>Chaetothyriomycetidae</taxon>
        <taxon>Chaetothyriales</taxon>
        <taxon>Herpotrichiellaceae</taxon>
        <taxon>Fonsecaea</taxon>
    </lineage>
</organism>
<protein>
    <submittedName>
        <fullName evidence="6">Uncharacterized protein</fullName>
    </submittedName>
</protein>
<evidence type="ECO:0000256" key="3">
    <source>
        <dbReference type="SAM" id="MobiDB-lite"/>
    </source>
</evidence>
<sequence length="1234" mass="139924">MHLLKIGPHGELSLTDDLMKKDRPPYAILSHTWGPDNEEVTFKDLKDGSGQSKAGYIKIRFCADQTQKDGLQYFWIDTCCIDKTNHVALSESIVSMFHWYQEAQKCYVFLSDVSAHKRDNTGNVQIWESTFRTSRWFTRGWTLQELLAPRRVEFYSRESVRLGDKTTLGPIISNITGIPGTALSGKSLEEFTPQERMRWASGRETKKTEDKAYCLLGIFNVSMPIIYGEGDIAFDRLKDEIAKEHRRKLDCIRPVPLLSSSQNLVAPPRGTTTTLSEKEILIDRRKTMLASLGFEQMDSRQSTIKNAYSTTCQWLLKHPAYVNWIDPQQIHEHRGFLWINGKPGAGKSTLMKFALSQAYKWTSEGEILLSFFFNARGDQLEHSTVGLYRALLFQLLTEIPGFQDLLDDQDALEDRSESSVWTRGKLCELLSTAITRLGDRRLTCFIDALDECEEQQIQEMIIFFEELGQEALRYGTQLYICFASRHYPTIDIRYGRQLTLETEDGHAEDLGKYVQSHLRAGKGKSVETIRTQIREKANGVFLWAVLVIPMLNDEFRRGRIWAVQKRLEEIPARLSDLFKEILSKDSVNMNDLLLCLQWVLFAERPLRREEFYFAMTAGLAPDSEYMTAWEPDGITEDDMNRFVLSSSKGLAELTRSKPPIVQFIHESVRDFLLKDKGLSELWPDLEKGTTLTISEGKSHECLRQCCLNYLNIDVASHLGDVDELPRASTEEAARLRQCVGEKFPFLEYAVRNVLWHADKAQAKEVDQSEFVRTFQLARWVWLANLVERHETRRHTEKVTLLYILAENNLSSLIRIHPSNLSCFDVEGERYGPPIFAALATASDEAARTLLQIQVDAQPTTSLLRVIYDQYCHSGNMPKHFPRTFTFSQRKGIFNTLKDHDDDILLAFFCACSKTALERIGRDAEMLITWAVKRGHETMVKSLLEQGADRESKDKDGQTLLLSAAREGHEGVVKLLLEQGADQESKDSYAYTPLLSAAGGGHERVVKLLLEYGADRESNDDLGCTPLSADLESKDITDRTPLSFAAESGYEKVVRVLLEYGADQESKDYSGRTPLGYAAGNGYEGVVRLLLEFGADRELKDPCGRTPLISAAIEGHEAVVRLLLEYGADRESKDEEGRTPLQHAIHKKHEGVVKLLTSYQGKGPPQSPEEQSTGSESSTMTPQAEPPEALPVEQSELQYIFAIEVEGWVDGYQREQAEAEAEAWGFDDKDGQIYI</sequence>
<evidence type="ECO:0000256" key="2">
    <source>
        <dbReference type="PROSITE-ProRule" id="PRU00023"/>
    </source>
</evidence>
<dbReference type="Gene3D" id="3.40.50.300">
    <property type="entry name" value="P-loop containing nucleotide triphosphate hydrolases"/>
    <property type="match status" value="1"/>
</dbReference>
<keyword evidence="2" id="KW-0040">ANK repeat</keyword>
<feature type="repeat" description="ANK" evidence="2">
    <location>
        <begin position="1102"/>
        <end position="1134"/>
    </location>
</feature>
<dbReference type="PANTHER" id="PTHR10622">
    <property type="entry name" value="HET DOMAIN-CONTAINING PROTEIN"/>
    <property type="match status" value="1"/>
</dbReference>
<proteinExistence type="predicted"/>
<evidence type="ECO:0000313" key="6">
    <source>
        <dbReference type="EMBL" id="OAL39280.1"/>
    </source>
</evidence>
<feature type="repeat" description="ANK" evidence="2">
    <location>
        <begin position="1036"/>
        <end position="1068"/>
    </location>
</feature>
<feature type="repeat" description="ANK" evidence="2">
    <location>
        <begin position="955"/>
        <end position="987"/>
    </location>
</feature>
<dbReference type="InterPro" id="IPR010730">
    <property type="entry name" value="HET"/>
</dbReference>
<feature type="region of interest" description="Disordered" evidence="3">
    <location>
        <begin position="1157"/>
        <end position="1192"/>
    </location>
</feature>
<dbReference type="PANTHER" id="PTHR10622:SF10">
    <property type="entry name" value="HET DOMAIN-CONTAINING PROTEIN"/>
    <property type="match status" value="1"/>
</dbReference>
<name>A0A178DAJ7_9EURO</name>
<accession>A0A178DAJ7</accession>
<dbReference type="Gene3D" id="1.25.40.20">
    <property type="entry name" value="Ankyrin repeat-containing domain"/>
    <property type="match status" value="3"/>
</dbReference>
<reference evidence="6 7" key="1">
    <citation type="submission" date="2016-03" db="EMBL/GenBank/DDBJ databases">
        <title>The draft genome sequence of Fonsecaea nubica causative agent of cutaneous subcutaneous infection in human host.</title>
        <authorList>
            <person name="Costa F."/>
            <person name="Sybren D.H."/>
            <person name="Raittz R.T."/>
            <person name="Weiss V.A."/>
            <person name="Leao A.C."/>
            <person name="Gomes R."/>
            <person name="De Souza E.M."/>
            <person name="Pedrosa F.O."/>
            <person name="Steffens M.B."/>
            <person name="Bombassaro A."/>
            <person name="Tadra-Sfeir M.Z."/>
            <person name="Moreno L.F."/>
            <person name="Najafzadeh M.J."/>
            <person name="Felipe M.S."/>
            <person name="Teixeira M."/>
            <person name="Sun J."/>
            <person name="Xi L."/>
            <person name="Castro M.A."/>
            <person name="Vicente V.A."/>
        </authorList>
    </citation>
    <scope>NUCLEOTIDE SEQUENCE [LARGE SCALE GENOMIC DNA]</scope>
    <source>
        <strain evidence="6 7">CBS 269.64</strain>
    </source>
</reference>
<evidence type="ECO:0000256" key="1">
    <source>
        <dbReference type="ARBA" id="ARBA00022737"/>
    </source>
</evidence>
<comment type="caution">
    <text evidence="6">The sequence shown here is derived from an EMBL/GenBank/DDBJ whole genome shotgun (WGS) entry which is preliminary data.</text>
</comment>
<feature type="domain" description="Nephrocystin 3-like N-terminal" evidence="5">
    <location>
        <begin position="311"/>
        <end position="485"/>
    </location>
</feature>
<dbReference type="EMBL" id="LVCJ01000006">
    <property type="protein sequence ID" value="OAL39280.1"/>
    <property type="molecule type" value="Genomic_DNA"/>
</dbReference>
<dbReference type="InterPro" id="IPR036770">
    <property type="entry name" value="Ankyrin_rpt-contain_sf"/>
</dbReference>
<dbReference type="SUPFAM" id="SSF52540">
    <property type="entry name" value="P-loop containing nucleoside triphosphate hydrolases"/>
    <property type="match status" value="1"/>
</dbReference>
<evidence type="ECO:0000313" key="7">
    <source>
        <dbReference type="Proteomes" id="UP000185904"/>
    </source>
</evidence>
<feature type="domain" description="Heterokaryon incompatibility" evidence="4">
    <location>
        <begin position="26"/>
        <end position="117"/>
    </location>
</feature>
<dbReference type="GeneID" id="34585022"/>
<dbReference type="PROSITE" id="PS50088">
    <property type="entry name" value="ANK_REPEAT"/>
    <property type="match status" value="6"/>
</dbReference>
<dbReference type="Pfam" id="PF06985">
    <property type="entry name" value="HET"/>
    <property type="match status" value="1"/>
</dbReference>
<evidence type="ECO:0000259" key="4">
    <source>
        <dbReference type="Pfam" id="PF06985"/>
    </source>
</evidence>
<feature type="compositionally biased region" description="Polar residues" evidence="3">
    <location>
        <begin position="1167"/>
        <end position="1181"/>
    </location>
</feature>
<dbReference type="OrthoDB" id="194358at2759"/>
<dbReference type="SUPFAM" id="SSF48403">
    <property type="entry name" value="Ankyrin repeat"/>
    <property type="match status" value="1"/>
</dbReference>
<evidence type="ECO:0000259" key="5">
    <source>
        <dbReference type="Pfam" id="PF24883"/>
    </source>
</evidence>
<dbReference type="AlphaFoldDB" id="A0A178DAJ7"/>
<feature type="repeat" description="ANK" evidence="2">
    <location>
        <begin position="1069"/>
        <end position="1101"/>
    </location>
</feature>
<dbReference type="InterPro" id="IPR056884">
    <property type="entry name" value="NPHP3-like_N"/>
</dbReference>
<gene>
    <name evidence="6" type="ORF">AYO20_01598</name>
</gene>
<feature type="repeat" description="ANK" evidence="2">
    <location>
        <begin position="922"/>
        <end position="954"/>
    </location>
</feature>
<feature type="repeat" description="ANK" evidence="2">
    <location>
        <begin position="988"/>
        <end position="1020"/>
    </location>
</feature>